<sequence>MINDLRILSILILAFITPYLLIKSILEKEKKYIILTCLCNMTLFNLILDFL</sequence>
<feature type="transmembrane region" description="Helical" evidence="1">
    <location>
        <begin position="32"/>
        <end position="50"/>
    </location>
</feature>
<accession>A0A380WWN4</accession>
<evidence type="ECO:0000313" key="2">
    <source>
        <dbReference type="EMBL" id="SUU93478.1"/>
    </source>
</evidence>
<evidence type="ECO:0000313" key="3">
    <source>
        <dbReference type="Proteomes" id="UP000255124"/>
    </source>
</evidence>
<protein>
    <submittedName>
        <fullName evidence="2">Uncharacterized protein</fullName>
    </submittedName>
</protein>
<name>A0A380WWN4_9FIRM</name>
<organism evidence="2 3">
    <name type="scientific">Anaerococcus octavius</name>
    <dbReference type="NCBI Taxonomy" id="54007"/>
    <lineage>
        <taxon>Bacteria</taxon>
        <taxon>Bacillati</taxon>
        <taxon>Bacillota</taxon>
        <taxon>Tissierellia</taxon>
        <taxon>Tissierellales</taxon>
        <taxon>Peptoniphilaceae</taxon>
        <taxon>Anaerococcus</taxon>
    </lineage>
</organism>
<keyword evidence="1" id="KW-0812">Transmembrane</keyword>
<gene>
    <name evidence="2" type="ORF">NCTC9810_01839</name>
</gene>
<evidence type="ECO:0000256" key="1">
    <source>
        <dbReference type="SAM" id="Phobius"/>
    </source>
</evidence>
<reference evidence="2 3" key="1">
    <citation type="submission" date="2018-06" db="EMBL/GenBank/DDBJ databases">
        <authorList>
            <consortium name="Pathogen Informatics"/>
            <person name="Doyle S."/>
        </authorList>
    </citation>
    <scope>NUCLEOTIDE SEQUENCE [LARGE SCALE GENOMIC DNA]</scope>
    <source>
        <strain evidence="2 3">NCTC9810</strain>
    </source>
</reference>
<dbReference type="AlphaFoldDB" id="A0A380WWN4"/>
<dbReference type="EMBL" id="UFTA01000002">
    <property type="protein sequence ID" value="SUU93478.1"/>
    <property type="molecule type" value="Genomic_DNA"/>
</dbReference>
<keyword evidence="1" id="KW-0472">Membrane</keyword>
<keyword evidence="1" id="KW-1133">Transmembrane helix</keyword>
<feature type="transmembrane region" description="Helical" evidence="1">
    <location>
        <begin position="7"/>
        <end position="26"/>
    </location>
</feature>
<proteinExistence type="predicted"/>
<dbReference type="Proteomes" id="UP000255124">
    <property type="component" value="Unassembled WGS sequence"/>
</dbReference>